<name>A0A512C3M9_9HYPH</name>
<dbReference type="Gene3D" id="3.40.50.2300">
    <property type="match status" value="2"/>
</dbReference>
<feature type="domain" description="Leucine-binding protein" evidence="6">
    <location>
        <begin position="22"/>
        <end position="356"/>
    </location>
</feature>
<gene>
    <name evidence="7" type="primary">livK_2</name>
    <name evidence="7" type="ORF">MAE02_65180</name>
</gene>
<evidence type="ECO:0000313" key="8">
    <source>
        <dbReference type="Proteomes" id="UP000321085"/>
    </source>
</evidence>
<keyword evidence="8" id="KW-1185">Reference proteome</keyword>
<reference evidence="7 8" key="1">
    <citation type="submission" date="2019-07" db="EMBL/GenBank/DDBJ databases">
        <title>Whole genome shotgun sequence of Microvirga aerophila NBRC 106136.</title>
        <authorList>
            <person name="Hosoyama A."/>
            <person name="Uohara A."/>
            <person name="Ohji S."/>
            <person name="Ichikawa N."/>
        </authorList>
    </citation>
    <scope>NUCLEOTIDE SEQUENCE [LARGE SCALE GENOMIC DNA]</scope>
    <source>
        <strain evidence="7 8">NBRC 106136</strain>
    </source>
</reference>
<dbReference type="GO" id="GO:0006865">
    <property type="term" value="P:amino acid transport"/>
    <property type="evidence" value="ECO:0007669"/>
    <property type="project" value="UniProtKB-KW"/>
</dbReference>
<dbReference type="RefSeq" id="WP_114189133.1">
    <property type="nucleotide sequence ID" value="NZ_BJYU01000252.1"/>
</dbReference>
<dbReference type="InterPro" id="IPR028082">
    <property type="entry name" value="Peripla_BP_I"/>
</dbReference>
<organism evidence="7 8">
    <name type="scientific">Microvirga aerophila</name>
    <dbReference type="NCBI Taxonomy" id="670291"/>
    <lineage>
        <taxon>Bacteria</taxon>
        <taxon>Pseudomonadati</taxon>
        <taxon>Pseudomonadota</taxon>
        <taxon>Alphaproteobacteria</taxon>
        <taxon>Hyphomicrobiales</taxon>
        <taxon>Methylobacteriaceae</taxon>
        <taxon>Microvirga</taxon>
    </lineage>
</organism>
<feature type="chain" id="PRO_5021926308" evidence="5">
    <location>
        <begin position="21"/>
        <end position="366"/>
    </location>
</feature>
<keyword evidence="3 5" id="KW-0732">Signal</keyword>
<dbReference type="AlphaFoldDB" id="A0A512C3M9"/>
<keyword evidence="4" id="KW-0029">Amino-acid transport</keyword>
<feature type="signal peptide" evidence="5">
    <location>
        <begin position="1"/>
        <end position="20"/>
    </location>
</feature>
<comment type="caution">
    <text evidence="7">The sequence shown here is derived from an EMBL/GenBank/DDBJ whole genome shotgun (WGS) entry which is preliminary data.</text>
</comment>
<dbReference type="PANTHER" id="PTHR47151:SF2">
    <property type="entry name" value="AMINO ACID BINDING PROTEIN"/>
    <property type="match status" value="1"/>
</dbReference>
<evidence type="ECO:0000256" key="2">
    <source>
        <dbReference type="ARBA" id="ARBA00022448"/>
    </source>
</evidence>
<evidence type="ECO:0000256" key="5">
    <source>
        <dbReference type="SAM" id="SignalP"/>
    </source>
</evidence>
<dbReference type="Pfam" id="PF13458">
    <property type="entry name" value="Peripla_BP_6"/>
    <property type="match status" value="1"/>
</dbReference>
<sequence>MKSWIFAAAAVAVLAQPARAEFKLGWAGPLSGGSAAVGVQNRNGVQQAVDDINAGGGILGEKISVRFEDDAGDPKQAVSVANRLMSDGIMFVVGHQNSGASIPASEVYSEAGALQITPASTNPKFTDRGLWNTFRTCGRDDQQGTVAGNYLAKNFGGKKVFIIHDKTPYGRGLADEVKKTINAGGLKEIAFEGINVGEKDYSALVSKIKSAGADAVYFGGVYTEGGLILRQMRDQALNIPMLGGDAMFSGEFASIAGPASEGTLITFSPDARKNPAAAPIIERFKAKNIDPEGFTLYAYAAVQVIAQGIKAAGKADPKLVADKIHSGMTFDTVVGPLSYDKKGDITRLDFVFYKLENGRFQEIAGQ</sequence>
<dbReference type="InterPro" id="IPR028081">
    <property type="entry name" value="Leu-bd"/>
</dbReference>
<dbReference type="EMBL" id="BJYU01000252">
    <property type="protein sequence ID" value="GEO18822.1"/>
    <property type="molecule type" value="Genomic_DNA"/>
</dbReference>
<evidence type="ECO:0000313" key="7">
    <source>
        <dbReference type="EMBL" id="GEO18822.1"/>
    </source>
</evidence>
<keyword evidence="2" id="KW-0813">Transport</keyword>
<dbReference type="Proteomes" id="UP000321085">
    <property type="component" value="Unassembled WGS sequence"/>
</dbReference>
<dbReference type="OrthoDB" id="9768386at2"/>
<evidence type="ECO:0000259" key="6">
    <source>
        <dbReference type="Pfam" id="PF13458"/>
    </source>
</evidence>
<dbReference type="InterPro" id="IPR000709">
    <property type="entry name" value="Leu_Ile_Val-bd"/>
</dbReference>
<evidence type="ECO:0000256" key="4">
    <source>
        <dbReference type="ARBA" id="ARBA00022970"/>
    </source>
</evidence>
<dbReference type="CDD" id="cd06342">
    <property type="entry name" value="PBP1_ABC_LIVBP-like"/>
    <property type="match status" value="1"/>
</dbReference>
<evidence type="ECO:0000256" key="1">
    <source>
        <dbReference type="ARBA" id="ARBA00010062"/>
    </source>
</evidence>
<dbReference type="SUPFAM" id="SSF53822">
    <property type="entry name" value="Periplasmic binding protein-like I"/>
    <property type="match status" value="1"/>
</dbReference>
<dbReference type="PRINTS" id="PR00337">
    <property type="entry name" value="LEUILEVALBP"/>
</dbReference>
<evidence type="ECO:0000256" key="3">
    <source>
        <dbReference type="ARBA" id="ARBA00022729"/>
    </source>
</evidence>
<accession>A0A512C3M9</accession>
<protein>
    <submittedName>
        <fullName evidence="7">Branched chain amino acid ABC transporter substrate-binding protein</fullName>
    </submittedName>
</protein>
<proteinExistence type="inferred from homology"/>
<dbReference type="PANTHER" id="PTHR47151">
    <property type="entry name" value="LEU/ILE/VAL-BINDING ABC TRANSPORTER SUBUNIT"/>
    <property type="match status" value="1"/>
</dbReference>
<comment type="similarity">
    <text evidence="1">Belongs to the leucine-binding protein family.</text>
</comment>